<protein>
    <submittedName>
        <fullName evidence="1">Uncharacterized protein</fullName>
    </submittedName>
</protein>
<proteinExistence type="predicted"/>
<reference evidence="1" key="1">
    <citation type="journal article" date="2021" name="Proc. Natl. Acad. Sci. U.S.A.">
        <title>A Catalog of Tens of Thousands of Viruses from Human Metagenomes Reveals Hidden Associations with Chronic Diseases.</title>
        <authorList>
            <person name="Tisza M.J."/>
            <person name="Buck C.B."/>
        </authorList>
    </citation>
    <scope>NUCLEOTIDE SEQUENCE</scope>
    <source>
        <strain evidence="1">CtuWX8</strain>
    </source>
</reference>
<evidence type="ECO:0000313" key="1">
    <source>
        <dbReference type="EMBL" id="DAE27211.1"/>
    </source>
</evidence>
<sequence>MARERLTDKLLRLTEENAALKAEISVCKSTLDIERNNRKATENLLDIIRKDKSELDRKCFQEQKRAYRLENALKIYHDFATYQFWWLNRDHDLGLDLNLCYFGWDNITDREIINELFPEKKREENEAEWEAQWQRLHRCKVRCSSGPLKTDLDDIWKSFKTVSNGGK</sequence>
<name>A0A8S5R7T0_9VIRU</name>
<organism evidence="1">
    <name type="scientific">virus sp. ctuWX8</name>
    <dbReference type="NCBI Taxonomy" id="2826816"/>
    <lineage>
        <taxon>Viruses</taxon>
    </lineage>
</organism>
<accession>A0A8S5R7T0</accession>
<dbReference type="EMBL" id="BK015831">
    <property type="protein sequence ID" value="DAE27211.1"/>
    <property type="molecule type" value="Genomic_DNA"/>
</dbReference>